<evidence type="ECO:0000259" key="2">
    <source>
        <dbReference type="SMART" id="SM00854"/>
    </source>
</evidence>
<comment type="similarity">
    <text evidence="1">Belongs to the CapA family.</text>
</comment>
<dbReference type="InterPro" id="IPR019079">
    <property type="entry name" value="Capsule_synth_CapA"/>
</dbReference>
<dbReference type="Gene3D" id="3.60.21.10">
    <property type="match status" value="1"/>
</dbReference>
<dbReference type="CDD" id="cd07381">
    <property type="entry name" value="MPP_CapA"/>
    <property type="match status" value="1"/>
</dbReference>
<dbReference type="PANTHER" id="PTHR33393">
    <property type="entry name" value="POLYGLUTAMINE SYNTHESIS ACCESSORY PROTEIN RV0574C-RELATED"/>
    <property type="match status" value="1"/>
</dbReference>
<feature type="domain" description="Capsule synthesis protein CapA" evidence="2">
    <location>
        <begin position="39"/>
        <end position="280"/>
    </location>
</feature>
<dbReference type="SUPFAM" id="SSF56300">
    <property type="entry name" value="Metallo-dependent phosphatases"/>
    <property type="match status" value="1"/>
</dbReference>
<proteinExistence type="inferred from homology"/>
<dbReference type="Proteomes" id="UP000192790">
    <property type="component" value="Unassembled WGS sequence"/>
</dbReference>
<dbReference type="InterPro" id="IPR052169">
    <property type="entry name" value="CW_Biosynth-Accessory"/>
</dbReference>
<reference evidence="3 4" key="1">
    <citation type="submission" date="2017-04" db="EMBL/GenBank/DDBJ databases">
        <authorList>
            <person name="Afonso C.L."/>
            <person name="Miller P.J."/>
            <person name="Scott M.A."/>
            <person name="Spackman E."/>
            <person name="Goraichik I."/>
            <person name="Dimitrov K.M."/>
            <person name="Suarez D.L."/>
            <person name="Swayne D.E."/>
        </authorList>
    </citation>
    <scope>NUCLEOTIDE SEQUENCE [LARGE SCALE GENOMIC DNA]</scope>
    <source>
        <strain evidence="3 4">DSM 12816</strain>
    </source>
</reference>
<sequence>MLNNRKRKAAAVTAAALGITILFSVFHTRMARFFRGEAVISVCGDILLDRGVAEVLEQNGEDYPYGEVSAAFLKDDVTVANLECPLTNQSGGAMKSPRFVFKADPGNAKALKAAGFEVLLLANNHTMDYLSAGLTDTMKALDGAGLSYAGAGVSEEKIRPCFLSKNGVRIGILSYSSLPPEGFVYDGSSATIAYARAGYLDGMKRDISKAAEQCDFLIVFFHWGTEFTHEASSLQAEIAHAAVDAGASAVVGTHPHVLQGNETYRGAPIYYSIGNFVFDSQTEEGTDEAMVLQFTVSKKGIVFTEELPVVIEDCRPQFADEQKAESIRSDLIRYSSITQS</sequence>
<accession>A0A1W1YF57</accession>
<gene>
    <name evidence="3" type="ORF">SAMN02745168_0359</name>
</gene>
<keyword evidence="4" id="KW-1185">Reference proteome</keyword>
<evidence type="ECO:0000313" key="3">
    <source>
        <dbReference type="EMBL" id="SMC34451.1"/>
    </source>
</evidence>
<dbReference type="Pfam" id="PF09587">
    <property type="entry name" value="PGA_cap"/>
    <property type="match status" value="1"/>
</dbReference>
<protein>
    <submittedName>
        <fullName evidence="3">Poly-gamma-glutamate synthesis protein (Capsule biosynthesis protein)</fullName>
    </submittedName>
</protein>
<evidence type="ECO:0000256" key="1">
    <source>
        <dbReference type="ARBA" id="ARBA00005662"/>
    </source>
</evidence>
<name>A0A1W1YF57_9FIRM</name>
<dbReference type="STRING" id="1122930.SAMN02745168_0359"/>
<dbReference type="RefSeq" id="WP_084233011.1">
    <property type="nucleotide sequence ID" value="NZ_FWXW01000001.1"/>
</dbReference>
<dbReference type="OrthoDB" id="9810906at2"/>
<dbReference type="InterPro" id="IPR029052">
    <property type="entry name" value="Metallo-depent_PP-like"/>
</dbReference>
<evidence type="ECO:0000313" key="4">
    <source>
        <dbReference type="Proteomes" id="UP000192790"/>
    </source>
</evidence>
<dbReference type="EMBL" id="FWXW01000001">
    <property type="protein sequence ID" value="SMC34451.1"/>
    <property type="molecule type" value="Genomic_DNA"/>
</dbReference>
<dbReference type="AlphaFoldDB" id="A0A1W1YF57"/>
<dbReference type="SMART" id="SM00854">
    <property type="entry name" value="PGA_cap"/>
    <property type="match status" value="1"/>
</dbReference>
<dbReference type="PANTHER" id="PTHR33393:SF11">
    <property type="entry name" value="POLYGLUTAMINE SYNTHESIS ACCESSORY PROTEIN RV0574C-RELATED"/>
    <property type="match status" value="1"/>
</dbReference>
<organism evidence="3 4">
    <name type="scientific">Papillibacter cinnamivorans DSM 12816</name>
    <dbReference type="NCBI Taxonomy" id="1122930"/>
    <lineage>
        <taxon>Bacteria</taxon>
        <taxon>Bacillati</taxon>
        <taxon>Bacillota</taxon>
        <taxon>Clostridia</taxon>
        <taxon>Eubacteriales</taxon>
        <taxon>Oscillospiraceae</taxon>
        <taxon>Papillibacter</taxon>
    </lineage>
</organism>